<dbReference type="OrthoDB" id="65801at2"/>
<dbReference type="STRING" id="76731.RD2015_482"/>
<dbReference type="Gene3D" id="3.40.50.1000">
    <property type="entry name" value="HAD superfamily/HAD-like"/>
    <property type="match status" value="1"/>
</dbReference>
<dbReference type="EMBL" id="CP013729">
    <property type="protein sequence ID" value="ALV04983.1"/>
    <property type="molecule type" value="Genomic_DNA"/>
</dbReference>
<dbReference type="Pfam" id="PF03031">
    <property type="entry name" value="NIF"/>
    <property type="match status" value="1"/>
</dbReference>
<dbReference type="InterPro" id="IPR023214">
    <property type="entry name" value="HAD_sf"/>
</dbReference>
<gene>
    <name evidence="1" type="ORF">RD2015_482</name>
</gene>
<dbReference type="RefSeq" id="WP_058933536.1">
    <property type="nucleotide sequence ID" value="NZ_CP013729.1"/>
</dbReference>
<protein>
    <submittedName>
        <fullName evidence="1">Phosphoprotein phosphatase</fullName>
    </submittedName>
</protein>
<name>A0A0U3LJD0_9BURK</name>
<evidence type="ECO:0000313" key="2">
    <source>
        <dbReference type="Proteomes" id="UP000060699"/>
    </source>
</evidence>
<evidence type="ECO:0000313" key="1">
    <source>
        <dbReference type="EMBL" id="ALV04983.1"/>
    </source>
</evidence>
<dbReference type="SMART" id="SM00577">
    <property type="entry name" value="CPDc"/>
    <property type="match status" value="1"/>
</dbReference>
<dbReference type="InterPro" id="IPR036412">
    <property type="entry name" value="HAD-like_sf"/>
</dbReference>
<dbReference type="SUPFAM" id="SSF56784">
    <property type="entry name" value="HAD-like"/>
    <property type="match status" value="1"/>
</dbReference>
<sequence length="176" mass="19565">MQKRLVVFDLDETLVHAREEPLAVKPLARVGLYWVYLRPHAHRLLSFAASNFDVGFWSSSSAAYVAQVLAALLPADFDVKFVWAAERCVQRPNPASGGYAYIKDLRKLRRFGYLADEIIMVDDSPEKVARQPRSHLLVAPFFGDPKDVELLAVERTLAFLCGNASGDGSQEDALSA</sequence>
<organism evidence="1 2">
    <name type="scientific">Roseateles depolymerans</name>
    <dbReference type="NCBI Taxonomy" id="76731"/>
    <lineage>
        <taxon>Bacteria</taxon>
        <taxon>Pseudomonadati</taxon>
        <taxon>Pseudomonadota</taxon>
        <taxon>Betaproteobacteria</taxon>
        <taxon>Burkholderiales</taxon>
        <taxon>Sphaerotilaceae</taxon>
        <taxon>Roseateles</taxon>
    </lineage>
</organism>
<dbReference type="PROSITE" id="PS50969">
    <property type="entry name" value="FCP1"/>
    <property type="match status" value="1"/>
</dbReference>
<keyword evidence="2" id="KW-1185">Reference proteome</keyword>
<dbReference type="InterPro" id="IPR050365">
    <property type="entry name" value="TIM50"/>
</dbReference>
<dbReference type="KEGG" id="rdp:RD2015_482"/>
<dbReference type="Proteomes" id="UP000060699">
    <property type="component" value="Chromosome"/>
</dbReference>
<dbReference type="AlphaFoldDB" id="A0A0U3LJD0"/>
<dbReference type="PANTHER" id="PTHR12210">
    <property type="entry name" value="DULLARD PROTEIN PHOSPHATASE"/>
    <property type="match status" value="1"/>
</dbReference>
<accession>A0A0U3LJD0</accession>
<proteinExistence type="predicted"/>
<reference evidence="1 2" key="1">
    <citation type="submission" date="2015-12" db="EMBL/GenBank/DDBJ databases">
        <title>Complete genome of Roseateles depolymerans KCTC 42856.</title>
        <authorList>
            <person name="Kim K.M."/>
        </authorList>
    </citation>
    <scope>NUCLEOTIDE SEQUENCE [LARGE SCALE GENOMIC DNA]</scope>
    <source>
        <strain evidence="1 2">KCTC 42856</strain>
    </source>
</reference>
<dbReference type="InterPro" id="IPR004274">
    <property type="entry name" value="FCP1_dom"/>
</dbReference>